<dbReference type="Gene3D" id="1.10.443.20">
    <property type="entry name" value="Centromere DNA-binding protein complex CBF3 subunit, domain 2"/>
    <property type="match status" value="1"/>
</dbReference>
<organism evidence="1 2">
    <name type="scientific">Phytophthora cactorum</name>
    <dbReference type="NCBI Taxonomy" id="29920"/>
    <lineage>
        <taxon>Eukaryota</taxon>
        <taxon>Sar</taxon>
        <taxon>Stramenopiles</taxon>
        <taxon>Oomycota</taxon>
        <taxon>Peronosporomycetes</taxon>
        <taxon>Peronosporales</taxon>
        <taxon>Peronosporaceae</taxon>
        <taxon>Phytophthora</taxon>
    </lineage>
</organism>
<dbReference type="Pfam" id="PF16787">
    <property type="entry name" value="NDC10_II"/>
    <property type="match status" value="1"/>
</dbReference>
<sequence>MVDLWKQQARAHINSNPSPRIEVVKTLLKVTEYEKDERKRKTMEDRGADTMLDGYTTTDQIRRISQFFWDNVREPGTRLRNMLAFLLCHYALMRGKMELADIHSVNLENEGYSPCRAVVLVMRQGKTNQVGRIEVGAFLRNKSVELCPHGLLAFYLFWRWLVDREPFLCFTSSEQWYPLKLLMLARIQQWRCPIKYTEKLW</sequence>
<gene>
    <name evidence="1" type="ORF">PC110_g4521</name>
</gene>
<comment type="caution">
    <text evidence="1">The sequence shown here is derived from an EMBL/GenBank/DDBJ whole genome shotgun (WGS) entry which is preliminary data.</text>
</comment>
<dbReference type="EMBL" id="MJFZ01000070">
    <property type="protein sequence ID" value="RAW39264.1"/>
    <property type="molecule type" value="Genomic_DNA"/>
</dbReference>
<dbReference type="InterPro" id="IPR038279">
    <property type="entry name" value="Ndc10_dom2_sf"/>
</dbReference>
<proteinExistence type="predicted"/>
<dbReference type="InterPro" id="IPR031872">
    <property type="entry name" value="NDC10_II"/>
</dbReference>
<evidence type="ECO:0000313" key="1">
    <source>
        <dbReference type="EMBL" id="RAW39264.1"/>
    </source>
</evidence>
<dbReference type="Proteomes" id="UP000251314">
    <property type="component" value="Unassembled WGS sequence"/>
</dbReference>
<dbReference type="OrthoDB" id="120763at2759"/>
<dbReference type="GO" id="GO:0003677">
    <property type="term" value="F:DNA binding"/>
    <property type="evidence" value="ECO:0007669"/>
    <property type="project" value="InterPro"/>
</dbReference>
<name>A0A329SQT8_9STRA</name>
<dbReference type="STRING" id="29920.A0A329SQT8"/>
<evidence type="ECO:0000313" key="2">
    <source>
        <dbReference type="Proteomes" id="UP000251314"/>
    </source>
</evidence>
<accession>A0A329SQT8</accession>
<keyword evidence="2" id="KW-1185">Reference proteome</keyword>
<dbReference type="VEuPathDB" id="FungiDB:PC110_g4521"/>
<protein>
    <submittedName>
        <fullName evidence="1">Uncharacterized protein</fullName>
    </submittedName>
</protein>
<reference evidence="1 2" key="1">
    <citation type="submission" date="2018-01" db="EMBL/GenBank/DDBJ databases">
        <title>Draft genome of the strawberry crown rot pathogen Phytophthora cactorum.</title>
        <authorList>
            <person name="Armitage A.D."/>
            <person name="Lysoe E."/>
            <person name="Nellist C.F."/>
            <person name="Harrison R.J."/>
            <person name="Brurberg M.B."/>
        </authorList>
    </citation>
    <scope>NUCLEOTIDE SEQUENCE [LARGE SCALE GENOMIC DNA]</scope>
    <source>
        <strain evidence="1 2">10300</strain>
    </source>
</reference>
<dbReference type="AlphaFoldDB" id="A0A329SQT8"/>